<feature type="region of interest" description="Disordered" evidence="3">
    <location>
        <begin position="189"/>
        <end position="222"/>
    </location>
</feature>
<sequence>MPPAPSWAPWCPSFCPRPPKLIGVPILSPPPAGLSRVPPPHPQAVPSVPRPPGSVVLLMSLTFSISSTKGFSSSLISRTDRWLGAMAAPRLPRPQRSRRAPGENKQVSVRRTPLVPQSVPELRASSCSVSRSGRGMLAASRRGPRQDRLPGQSSDLPKPLGSSPPPAVFGDPRLKAWCLPTPRCLQAPRLPWGASQSRSQDGQPGPRPPRRGGKKRRSRIGCQRSGAELGECLLGGSALEAGRGGRGVGLRVQKVRNVDPACGPYWRSRAARVRRQRDMAAARPALGRVLPGSSMLFLCDMQEKFRHVVYFRQIVSVAARMLKVARLLSVPTVLTEQYPQGLGPTVPELGAQGLQPYSKTCFSMVPAVQQELDARPQLRSVLLCGVETQACILQTALDLLDRGLQVHVVVDACTSRSQVDRLVALSRLRQSGAFLSTSEGLIFQLVGDATHPQFKEIQKLVKEPSPDSGLLGLFQDQNPLFR</sequence>
<feature type="domain" description="Isochorismatase-like" evidence="4">
    <location>
        <begin position="294"/>
        <end position="439"/>
    </location>
</feature>
<evidence type="ECO:0000259" key="4">
    <source>
        <dbReference type="Pfam" id="PF00857"/>
    </source>
</evidence>
<protein>
    <submittedName>
        <fullName evidence="5">Isochorismatase domain containing 2</fullName>
    </submittedName>
</protein>
<dbReference type="InterPro" id="IPR036380">
    <property type="entry name" value="Isochorismatase-like_sf"/>
</dbReference>
<dbReference type="GeneTree" id="ENSGT00390000006753"/>
<reference evidence="5 6" key="1">
    <citation type="submission" date="2018-11" db="EMBL/GenBank/DDBJ databases">
        <title>Haplotype-resolved cattle genomes.</title>
        <authorList>
            <person name="Low W.Y."/>
            <person name="Tearle R."/>
            <person name="Bickhart D.M."/>
            <person name="Rosen B.D."/>
            <person name="Koren S."/>
            <person name="Rhie A."/>
            <person name="Hiendleder S."/>
            <person name="Phillippy A.M."/>
            <person name="Smith T.P.L."/>
            <person name="Williams J.L."/>
        </authorList>
    </citation>
    <scope>NUCLEOTIDE SEQUENCE [LARGE SCALE GENOMIC DNA]</scope>
</reference>
<dbReference type="FunFam" id="3.40.50.850:FF:000001">
    <property type="entry name" value="Isochorismatase domain-containing protein 1"/>
    <property type="match status" value="1"/>
</dbReference>
<comment type="subunit">
    <text evidence="2">Interacts with CDKN2A.</text>
</comment>
<dbReference type="InterPro" id="IPR050993">
    <property type="entry name" value="Isochorismatase_domain"/>
</dbReference>
<dbReference type="PANTHER" id="PTHR14119:SF3">
    <property type="entry name" value="ISOCHORISMATASE DOMAIN-CONTAINING PROTEIN 2"/>
    <property type="match status" value="1"/>
</dbReference>
<evidence type="ECO:0000313" key="6">
    <source>
        <dbReference type="Proteomes" id="UP000429181"/>
    </source>
</evidence>
<organism evidence="5 6">
    <name type="scientific">Bos indicus x Bos taurus</name>
    <name type="common">Hybrid cattle</name>
    <dbReference type="NCBI Taxonomy" id="30522"/>
    <lineage>
        <taxon>Eukaryota</taxon>
        <taxon>Metazoa</taxon>
        <taxon>Chordata</taxon>
        <taxon>Craniata</taxon>
        <taxon>Vertebrata</taxon>
        <taxon>Euteleostomi</taxon>
        <taxon>Mammalia</taxon>
        <taxon>Eutheria</taxon>
        <taxon>Laurasiatheria</taxon>
        <taxon>Artiodactyla</taxon>
        <taxon>Ruminantia</taxon>
        <taxon>Pecora</taxon>
        <taxon>Bovidae</taxon>
        <taxon>Bovinae</taxon>
        <taxon>Bos</taxon>
    </lineage>
</organism>
<gene>
    <name evidence="5" type="primary">ISOC2</name>
</gene>
<dbReference type="Gene3D" id="3.40.50.850">
    <property type="entry name" value="Isochorismatase-like"/>
    <property type="match status" value="1"/>
</dbReference>
<comment type="similarity">
    <text evidence="1">Belongs to the isochorismatase family.</text>
</comment>
<dbReference type="Proteomes" id="UP000429181">
    <property type="component" value="Chromosome 18"/>
</dbReference>
<evidence type="ECO:0000256" key="3">
    <source>
        <dbReference type="SAM" id="MobiDB-lite"/>
    </source>
</evidence>
<evidence type="ECO:0000256" key="1">
    <source>
        <dbReference type="ARBA" id="ARBA00006336"/>
    </source>
</evidence>
<feature type="region of interest" description="Disordered" evidence="3">
    <location>
        <begin position="88"/>
        <end position="168"/>
    </location>
</feature>
<dbReference type="PANTHER" id="PTHR14119">
    <property type="entry name" value="HYDROLASE"/>
    <property type="match status" value="1"/>
</dbReference>
<reference evidence="5" key="2">
    <citation type="submission" date="2025-08" db="UniProtKB">
        <authorList>
            <consortium name="Ensembl"/>
        </authorList>
    </citation>
    <scope>IDENTIFICATION</scope>
</reference>
<dbReference type="Ensembl" id="ENSBIXT00005028674.1">
    <property type="protein sequence ID" value="ENSBIXP00005017013.1"/>
    <property type="gene ID" value="ENSBIXG00005020559.1"/>
</dbReference>
<evidence type="ECO:0000313" key="5">
    <source>
        <dbReference type="Ensembl" id="ENSBIXP00005017013.1"/>
    </source>
</evidence>
<proteinExistence type="inferred from homology"/>
<name>A0A4W2GG82_BOBOX</name>
<feature type="compositionally biased region" description="Basic residues" evidence="3">
    <location>
        <begin position="208"/>
        <end position="219"/>
    </location>
</feature>
<dbReference type="SUPFAM" id="SSF52499">
    <property type="entry name" value="Isochorismatase-like hydrolases"/>
    <property type="match status" value="1"/>
</dbReference>
<dbReference type="InterPro" id="IPR000868">
    <property type="entry name" value="Isochorismatase-like_dom"/>
</dbReference>
<accession>A0A4W2GG82</accession>
<dbReference type="Pfam" id="PF00857">
    <property type="entry name" value="Isochorismatase"/>
    <property type="match status" value="1"/>
</dbReference>
<dbReference type="CDD" id="cd01012">
    <property type="entry name" value="YcaC_related"/>
    <property type="match status" value="1"/>
</dbReference>
<dbReference type="AlphaFoldDB" id="A0A4W2GG82"/>
<evidence type="ECO:0000256" key="2">
    <source>
        <dbReference type="ARBA" id="ARBA00011687"/>
    </source>
</evidence>